<dbReference type="VEuPathDB" id="FungiDB:An11g04930"/>
<evidence type="ECO:0000256" key="3">
    <source>
        <dbReference type="ARBA" id="ARBA00022989"/>
    </source>
</evidence>
<dbReference type="VEuPathDB" id="FungiDB:M747DRAFT_322655"/>
<protein>
    <submittedName>
        <fullName evidence="8">Cullin family protein</fullName>
    </submittedName>
</protein>
<dbReference type="VEuPathDB" id="FungiDB:ATCC64974_90870"/>
<name>A0A505I0B3_ASPNG</name>
<dbReference type="VEuPathDB" id="FungiDB:ASPNIDRAFT2_178726"/>
<dbReference type="Pfam" id="PF20684">
    <property type="entry name" value="Fung_rhodopsin"/>
    <property type="match status" value="1"/>
</dbReference>
<evidence type="ECO:0000256" key="4">
    <source>
        <dbReference type="ARBA" id="ARBA00023136"/>
    </source>
</evidence>
<reference evidence="9" key="1">
    <citation type="submission" date="2018-10" db="EMBL/GenBank/DDBJ databases">
        <title>FDA dAtabase for Regulatory Grade micrObial Sequences (FDA-ARGOS): Supporting development and validation of Infectious Disease Dx tests.</title>
        <authorList>
            <person name="Kerrigan L."/>
            <person name="Tallon L."/>
            <person name="Sadzewicz L."/>
            <person name="Sengamalay N."/>
            <person name="Ott S."/>
            <person name="Godinez A."/>
            <person name="Nagaraj S."/>
            <person name="Vavikolanu K."/>
            <person name="Nadendla S."/>
            <person name="George J."/>
            <person name="Sichtig H."/>
        </authorList>
    </citation>
    <scope>NUCLEOTIDE SEQUENCE [LARGE SCALE GENOMIC DNA]</scope>
    <source>
        <strain evidence="9">FDAARGOS_311</strain>
    </source>
</reference>
<dbReference type="VEuPathDB" id="FungiDB:M747DRAFT_24861"/>
<evidence type="ECO:0000313" key="8">
    <source>
        <dbReference type="EMBL" id="TPR04624.1"/>
    </source>
</evidence>
<dbReference type="VEuPathDB" id="FungiDB:An11g04935"/>
<comment type="subcellular location">
    <subcellularLocation>
        <location evidence="1">Membrane</location>
        <topology evidence="1">Multi-pass membrane protein</topology>
    </subcellularLocation>
</comment>
<feature type="transmembrane region" description="Helical" evidence="6">
    <location>
        <begin position="329"/>
        <end position="350"/>
    </location>
</feature>
<dbReference type="Pfam" id="PF10544">
    <property type="entry name" value="T5orf172"/>
    <property type="match status" value="1"/>
</dbReference>
<feature type="domain" description="Bacteriophage T5 Orf172 DNA-binding" evidence="7">
    <location>
        <begin position="154"/>
        <end position="242"/>
    </location>
</feature>
<comment type="caution">
    <text evidence="8">The sequence shown here is derived from an EMBL/GenBank/DDBJ whole genome shotgun (WGS) entry which is preliminary data.</text>
</comment>
<dbReference type="InterPro" id="IPR018306">
    <property type="entry name" value="Phage_T5_Orf172_DNA-bd"/>
</dbReference>
<feature type="transmembrane region" description="Helical" evidence="6">
    <location>
        <begin position="362"/>
        <end position="387"/>
    </location>
</feature>
<keyword evidence="2 6" id="KW-0812">Transmembrane</keyword>
<feature type="transmembrane region" description="Helical" evidence="6">
    <location>
        <begin position="407"/>
        <end position="429"/>
    </location>
</feature>
<feature type="transmembrane region" description="Helical" evidence="6">
    <location>
        <begin position="441"/>
        <end position="463"/>
    </location>
</feature>
<comment type="similarity">
    <text evidence="5">Belongs to the SAT4 family.</text>
</comment>
<organism evidence="8 9">
    <name type="scientific">Aspergillus niger</name>
    <dbReference type="NCBI Taxonomy" id="5061"/>
    <lineage>
        <taxon>Eukaryota</taxon>
        <taxon>Fungi</taxon>
        <taxon>Dikarya</taxon>
        <taxon>Ascomycota</taxon>
        <taxon>Pezizomycotina</taxon>
        <taxon>Eurotiomycetes</taxon>
        <taxon>Eurotiomycetidae</taxon>
        <taxon>Eurotiales</taxon>
        <taxon>Aspergillaceae</taxon>
        <taxon>Aspergillus</taxon>
        <taxon>Aspergillus subgen. Circumdati</taxon>
    </lineage>
</organism>
<dbReference type="InterPro" id="IPR052337">
    <property type="entry name" value="SAT4-like"/>
</dbReference>
<keyword evidence="3 6" id="KW-1133">Transmembrane helix</keyword>
<proteinExistence type="inferred from homology"/>
<dbReference type="AlphaFoldDB" id="A0A505I0B3"/>
<dbReference type="InterPro" id="IPR049326">
    <property type="entry name" value="Rhodopsin_dom_fungi"/>
</dbReference>
<dbReference type="PANTHER" id="PTHR33048">
    <property type="entry name" value="PTH11-LIKE INTEGRAL MEMBRANE PROTEIN (AFU_ORTHOLOGUE AFUA_5G11245)"/>
    <property type="match status" value="1"/>
</dbReference>
<evidence type="ECO:0000256" key="6">
    <source>
        <dbReference type="SAM" id="Phobius"/>
    </source>
</evidence>
<dbReference type="PANTHER" id="PTHR33048:SF165">
    <property type="entry name" value="INTEGRAL MEMBRANE PROTEIN"/>
    <property type="match status" value="1"/>
</dbReference>
<dbReference type="EMBL" id="NKJJ02000002">
    <property type="protein sequence ID" value="TPR04624.1"/>
    <property type="molecule type" value="Genomic_DNA"/>
</dbReference>
<evidence type="ECO:0000313" key="9">
    <source>
        <dbReference type="Proteomes" id="UP000197666"/>
    </source>
</evidence>
<evidence type="ECO:0000256" key="2">
    <source>
        <dbReference type="ARBA" id="ARBA00022692"/>
    </source>
</evidence>
<sequence length="621" mass="70427">MTGSLNPFRLTMWQLLRVHPLDLQVPGIGALLYDLQRGGNLDEEWRLTVQQYILESDEANQKSNHLRRLMAGSPSSPPRSREVPRFSGGPVGDAISPGVKDVFQDAVEEQVQSPAEDDKPGVTTEAILSSMHNIIRGSYNENNKGYAYVYRDSKDECQRFKIGSTDRPEVRKKELDKQCKYVDWELVQDPKLPIWEYKRLERLAHSELQNLRCNFICPGDGIKHREYFYGSNATASEVLERWSRWLVEHEPYDEKSKLKPFWSERLEWFTGNKTASFYFNCKKADCSRRDSIPAACQECLRIGWKVWTEPTTLDKSMSDEHPNGFGQPFFIVTWAEFGLAIIFMIARGVAASKLIHNVTMDCYLAIVTFVLGAASMAMITVGATYGLGRPQDMLSFNQSKMALLYGWVNQLIALVAIGLGKLTIVAFLEQVQGYQTKARSIFLWSVAGSNLVLNCIAAILMMLQCSPRRMLWEAYAKGNCPYRSRIQIFGYIQGPWSAFCDFALALYPVSFLARVHAFSIATRIGLCVLMGFGVVAGACAIVKTVQLTVLTKIHDPSQQIGTVIVWNQTEMWVVFIVSCIPPTKVFFKHIYRRSSIRLGSFVDQMRPREQEIKPNESFQSS</sequence>
<dbReference type="VEuPathDB" id="FungiDB:ATCC64974_90880"/>
<keyword evidence="4 6" id="KW-0472">Membrane</keyword>
<gene>
    <name evidence="8" type="ORF">CAN33_0030665</name>
</gene>
<dbReference type="Proteomes" id="UP000197666">
    <property type="component" value="Unassembled WGS sequence"/>
</dbReference>
<evidence type="ECO:0000259" key="7">
    <source>
        <dbReference type="SMART" id="SM00974"/>
    </source>
</evidence>
<accession>A0A505I0B3</accession>
<evidence type="ECO:0000256" key="5">
    <source>
        <dbReference type="ARBA" id="ARBA00038359"/>
    </source>
</evidence>
<dbReference type="VEuPathDB" id="FungiDB:ASPNIDRAFT2_1127564"/>
<dbReference type="SMART" id="SM00974">
    <property type="entry name" value="T5orf172"/>
    <property type="match status" value="1"/>
</dbReference>
<dbReference type="GO" id="GO:0016020">
    <property type="term" value="C:membrane"/>
    <property type="evidence" value="ECO:0007669"/>
    <property type="project" value="UniProtKB-SubCell"/>
</dbReference>
<feature type="transmembrane region" description="Helical" evidence="6">
    <location>
        <begin position="525"/>
        <end position="549"/>
    </location>
</feature>
<evidence type="ECO:0000256" key="1">
    <source>
        <dbReference type="ARBA" id="ARBA00004141"/>
    </source>
</evidence>